<feature type="compositionally biased region" description="Basic and acidic residues" evidence="1">
    <location>
        <begin position="139"/>
        <end position="167"/>
    </location>
</feature>
<comment type="caution">
    <text evidence="2">The sequence shown here is derived from an EMBL/GenBank/DDBJ whole genome shotgun (WGS) entry which is preliminary data.</text>
</comment>
<evidence type="ECO:0000256" key="1">
    <source>
        <dbReference type="SAM" id="MobiDB-lite"/>
    </source>
</evidence>
<protein>
    <submittedName>
        <fullName evidence="2">Uncharacterized protein</fullName>
    </submittedName>
</protein>
<evidence type="ECO:0000313" key="2">
    <source>
        <dbReference type="EMBL" id="MCP1373660.1"/>
    </source>
</evidence>
<keyword evidence="3" id="KW-1185">Reference proteome</keyword>
<sequence>MAKEVDATMRPPVYAGTYAVRICRGDCPASTYRAATLVLFDRPLRDAQGRMHGKWLEQGNINGCLILDPVQGTPGGWVFYPGQATRRFIVWTVPDGHSIRFELDRTVDAGYQVELRHTPSGLAGTGMIWSASDPPGTPQRDEVRARRLGEADPARCPRLGDDSEAMKDVSWPRP</sequence>
<dbReference type="RefSeq" id="WP_253565423.1">
    <property type="nucleotide sequence ID" value="NZ_JAMZEK010000001.1"/>
</dbReference>
<dbReference type="Proteomes" id="UP001204615">
    <property type="component" value="Unassembled WGS sequence"/>
</dbReference>
<proteinExistence type="predicted"/>
<accession>A0ABT1F8F4</accession>
<dbReference type="EMBL" id="JAMZEK010000001">
    <property type="protein sequence ID" value="MCP1373660.1"/>
    <property type="molecule type" value="Genomic_DNA"/>
</dbReference>
<name>A0ABT1F8F4_9GAMM</name>
<feature type="region of interest" description="Disordered" evidence="1">
    <location>
        <begin position="124"/>
        <end position="174"/>
    </location>
</feature>
<reference evidence="2 3" key="1">
    <citation type="submission" date="2022-06" db="EMBL/GenBank/DDBJ databases">
        <title>Dyella sp. Sa strain:Sa Genome sequencing.</title>
        <authorList>
            <person name="Park S."/>
        </authorList>
    </citation>
    <scope>NUCLEOTIDE SEQUENCE [LARGE SCALE GENOMIC DNA]</scope>
    <source>
        <strain evidence="2 3">Sa</strain>
    </source>
</reference>
<gene>
    <name evidence="2" type="ORF">NC595_06255</name>
</gene>
<evidence type="ECO:0000313" key="3">
    <source>
        <dbReference type="Proteomes" id="UP001204615"/>
    </source>
</evidence>
<organism evidence="2 3">
    <name type="scientific">Dyella lutea</name>
    <dbReference type="NCBI Taxonomy" id="2950441"/>
    <lineage>
        <taxon>Bacteria</taxon>
        <taxon>Pseudomonadati</taxon>
        <taxon>Pseudomonadota</taxon>
        <taxon>Gammaproteobacteria</taxon>
        <taxon>Lysobacterales</taxon>
        <taxon>Rhodanobacteraceae</taxon>
        <taxon>Dyella</taxon>
    </lineage>
</organism>